<keyword evidence="1" id="KW-1133">Transmembrane helix</keyword>
<organism evidence="2">
    <name type="scientific">marine sediment metagenome</name>
    <dbReference type="NCBI Taxonomy" id="412755"/>
    <lineage>
        <taxon>unclassified sequences</taxon>
        <taxon>metagenomes</taxon>
        <taxon>ecological metagenomes</taxon>
    </lineage>
</organism>
<name>A0A0F9S1Z0_9ZZZZ</name>
<gene>
    <name evidence="2" type="ORF">LCGC14_0826800</name>
</gene>
<reference evidence="2" key="1">
    <citation type="journal article" date="2015" name="Nature">
        <title>Complex archaea that bridge the gap between prokaryotes and eukaryotes.</title>
        <authorList>
            <person name="Spang A."/>
            <person name="Saw J.H."/>
            <person name="Jorgensen S.L."/>
            <person name="Zaremba-Niedzwiedzka K."/>
            <person name="Martijn J."/>
            <person name="Lind A.E."/>
            <person name="van Eijk R."/>
            <person name="Schleper C."/>
            <person name="Guy L."/>
            <person name="Ettema T.J."/>
        </authorList>
    </citation>
    <scope>NUCLEOTIDE SEQUENCE</scope>
</reference>
<sequence>MLINFMTAITFLSIIYLVFRTGKGIFYLLSGKRKDKFAIEAEARNADGTIGWRVLINDKKSFYANFKTVPAGIPYHIEDWCQDDKKEG</sequence>
<protein>
    <submittedName>
        <fullName evidence="2">Uncharacterized protein</fullName>
    </submittedName>
</protein>
<keyword evidence="1" id="KW-0472">Membrane</keyword>
<feature type="transmembrane region" description="Helical" evidence="1">
    <location>
        <begin position="6"/>
        <end position="29"/>
    </location>
</feature>
<proteinExistence type="predicted"/>
<comment type="caution">
    <text evidence="2">The sequence shown here is derived from an EMBL/GenBank/DDBJ whole genome shotgun (WGS) entry which is preliminary data.</text>
</comment>
<accession>A0A0F9S1Z0</accession>
<evidence type="ECO:0000313" key="2">
    <source>
        <dbReference type="EMBL" id="KKN31171.1"/>
    </source>
</evidence>
<dbReference type="EMBL" id="LAZR01002352">
    <property type="protein sequence ID" value="KKN31171.1"/>
    <property type="molecule type" value="Genomic_DNA"/>
</dbReference>
<evidence type="ECO:0000256" key="1">
    <source>
        <dbReference type="SAM" id="Phobius"/>
    </source>
</evidence>
<dbReference type="AlphaFoldDB" id="A0A0F9S1Z0"/>
<keyword evidence="1" id="KW-0812">Transmembrane</keyword>